<dbReference type="Proteomes" id="UP000784294">
    <property type="component" value="Unassembled WGS sequence"/>
</dbReference>
<keyword evidence="2" id="KW-1185">Reference proteome</keyword>
<evidence type="ECO:0000313" key="2">
    <source>
        <dbReference type="Proteomes" id="UP000784294"/>
    </source>
</evidence>
<organism evidence="1 2">
    <name type="scientific">Protopolystoma xenopodis</name>
    <dbReference type="NCBI Taxonomy" id="117903"/>
    <lineage>
        <taxon>Eukaryota</taxon>
        <taxon>Metazoa</taxon>
        <taxon>Spiralia</taxon>
        <taxon>Lophotrochozoa</taxon>
        <taxon>Platyhelminthes</taxon>
        <taxon>Monogenea</taxon>
        <taxon>Polyopisthocotylea</taxon>
        <taxon>Polystomatidea</taxon>
        <taxon>Polystomatidae</taxon>
        <taxon>Protopolystoma</taxon>
    </lineage>
</organism>
<proteinExistence type="predicted"/>
<name>A0A3S5AW47_9PLAT</name>
<reference evidence="1" key="1">
    <citation type="submission" date="2018-11" db="EMBL/GenBank/DDBJ databases">
        <authorList>
            <consortium name="Pathogen Informatics"/>
        </authorList>
    </citation>
    <scope>NUCLEOTIDE SEQUENCE</scope>
</reference>
<protein>
    <submittedName>
        <fullName evidence="1">Uncharacterized protein</fullName>
    </submittedName>
</protein>
<comment type="caution">
    <text evidence="1">The sequence shown here is derived from an EMBL/GenBank/DDBJ whole genome shotgun (WGS) entry which is preliminary data.</text>
</comment>
<dbReference type="EMBL" id="CAAALY010109044">
    <property type="protein sequence ID" value="VEL30062.1"/>
    <property type="molecule type" value="Genomic_DNA"/>
</dbReference>
<gene>
    <name evidence="1" type="ORF">PXEA_LOCUS23502</name>
</gene>
<sequence>MRGGHERTRWSDGRKQSNECCSCFCCCCKLHDLPSRGPVHWKQGLRYRQFYHNQRCLYWKPLKQSILSPLSPTQYSFLSLFLFPSLLSLSPFLHTPDTLWYACIPGRTQPAHPHSSRQSFSPSSLLAIARRLSQQPDCRSALVGRLSKIQASN</sequence>
<dbReference type="AlphaFoldDB" id="A0A3S5AW47"/>
<accession>A0A3S5AW47</accession>
<evidence type="ECO:0000313" key="1">
    <source>
        <dbReference type="EMBL" id="VEL30062.1"/>
    </source>
</evidence>